<reference evidence="2 3" key="2">
    <citation type="submission" date="2018-11" db="EMBL/GenBank/DDBJ databases">
        <authorList>
            <consortium name="Pathogen Informatics"/>
        </authorList>
    </citation>
    <scope>NUCLEOTIDE SEQUENCE [LARGE SCALE GENOMIC DNA]</scope>
    <source>
        <strain evidence="2 3">Egypt</strain>
    </source>
</reference>
<reference evidence="4" key="1">
    <citation type="submission" date="2016-06" db="UniProtKB">
        <authorList>
            <consortium name="WormBaseParasite"/>
        </authorList>
    </citation>
    <scope>IDENTIFICATION</scope>
</reference>
<gene>
    <name evidence="2" type="ORF">ECPE_LOCUS9470</name>
</gene>
<dbReference type="EMBL" id="UZAN01047469">
    <property type="protein sequence ID" value="VDP85429.1"/>
    <property type="molecule type" value="Genomic_DNA"/>
</dbReference>
<organism evidence="4">
    <name type="scientific">Echinostoma caproni</name>
    <dbReference type="NCBI Taxonomy" id="27848"/>
    <lineage>
        <taxon>Eukaryota</taxon>
        <taxon>Metazoa</taxon>
        <taxon>Spiralia</taxon>
        <taxon>Lophotrochozoa</taxon>
        <taxon>Platyhelminthes</taxon>
        <taxon>Trematoda</taxon>
        <taxon>Digenea</taxon>
        <taxon>Plagiorchiida</taxon>
        <taxon>Echinostomata</taxon>
        <taxon>Echinostomatoidea</taxon>
        <taxon>Echinostomatidae</taxon>
        <taxon>Echinostoma</taxon>
    </lineage>
</organism>
<dbReference type="Proteomes" id="UP000272942">
    <property type="component" value="Unassembled WGS sequence"/>
</dbReference>
<sequence length="520" mass="57479">MRVVKKHTADEDMQTAVALSLSVVEEDRQRKLEAKLGEKLHPSDAEVPKRFKKSNALIMRRLRRKYWSSPHLWNLASHSSTKEHSSPGKDQQDSSLFYVRALVPPISPTKSRWGSNLLSLSQIPGRSATKDKHQTARAEDECVVDELYTKADEIQYPTNTPEAYASVPCPRSSALQITSRFHSLVGRSICADSWLILDTGDLIPVHRFVFAAWDILDTVFPDHLDTSFAPGVSREELTELLHCLYAGDEDQMLTNTKTWTAATWSLARRWGILLPHMNSSSSPSSNPAINTPLKQACPELPTGSTNVFRGKKESSPTGAVCTAVVYSKPESHSPKTQLITPGSDPNEKILSSVTLSPQFSRDLFSPEDGSFSLNNISSVQEQEVEAPDAPTTSACALIQPDPLFEDQPTPCPLFKRLRLSEETSGTGTEVPDRGGSVTSSSSPARFNNESLVFTPMCIFPDQKPISGTPQTDCAIVMDCQTPITPLPNYIEMMTPELKVCDDFSHSYFLVIECYISISLM</sequence>
<dbReference type="OrthoDB" id="5576441at2759"/>
<accession>A0A183AR85</accession>
<evidence type="ECO:0000313" key="2">
    <source>
        <dbReference type="EMBL" id="VDP85429.1"/>
    </source>
</evidence>
<keyword evidence="3" id="KW-1185">Reference proteome</keyword>
<feature type="region of interest" description="Disordered" evidence="1">
    <location>
        <begin position="422"/>
        <end position="443"/>
    </location>
</feature>
<evidence type="ECO:0000256" key="1">
    <source>
        <dbReference type="SAM" id="MobiDB-lite"/>
    </source>
</evidence>
<protein>
    <submittedName>
        <fullName evidence="4">BTB domain-containing protein</fullName>
    </submittedName>
</protein>
<name>A0A183AR85_9TREM</name>
<dbReference type="AlphaFoldDB" id="A0A183AR85"/>
<proteinExistence type="predicted"/>
<evidence type="ECO:0000313" key="3">
    <source>
        <dbReference type="Proteomes" id="UP000272942"/>
    </source>
</evidence>
<dbReference type="WBParaSite" id="ECPE_0000949901-mRNA-1">
    <property type="protein sequence ID" value="ECPE_0000949901-mRNA-1"/>
    <property type="gene ID" value="ECPE_0000949901"/>
</dbReference>
<evidence type="ECO:0000313" key="4">
    <source>
        <dbReference type="WBParaSite" id="ECPE_0000949901-mRNA-1"/>
    </source>
</evidence>